<evidence type="ECO:0000313" key="1">
    <source>
        <dbReference type="EMBL" id="PIT68141.1"/>
    </source>
</evidence>
<proteinExistence type="predicted"/>
<dbReference type="EMBL" id="NJGE01000024">
    <property type="protein sequence ID" value="PIT68141.1"/>
    <property type="molecule type" value="Genomic_DNA"/>
</dbReference>
<organism evidence="1 2">
    <name type="scientific">Bartonella tribocorum</name>
    <dbReference type="NCBI Taxonomy" id="85701"/>
    <lineage>
        <taxon>Bacteria</taxon>
        <taxon>Pseudomonadati</taxon>
        <taxon>Pseudomonadota</taxon>
        <taxon>Alphaproteobacteria</taxon>
        <taxon>Hyphomicrobiales</taxon>
        <taxon>Bartonellaceae</taxon>
        <taxon>Bartonella</taxon>
    </lineage>
</organism>
<dbReference type="AlphaFoldDB" id="A0A2N9Y8V8"/>
<dbReference type="Proteomes" id="UP000229839">
    <property type="component" value="Unassembled WGS sequence"/>
</dbReference>
<gene>
    <name evidence="1" type="ORF">CER18_08280</name>
</gene>
<protein>
    <submittedName>
        <fullName evidence="1">Uncharacterized protein</fullName>
    </submittedName>
</protein>
<evidence type="ECO:0000313" key="2">
    <source>
        <dbReference type="Proteomes" id="UP000229839"/>
    </source>
</evidence>
<comment type="caution">
    <text evidence="1">The sequence shown here is derived from an EMBL/GenBank/DDBJ whole genome shotgun (WGS) entry which is preliminary data.</text>
</comment>
<accession>A0A2N9Y8V8</accession>
<sequence length="70" mass="8439">MIDRVKCHHFQWGDLLHILVFFIKVCDEYVRERFSHRAYENTIVFRVGESVQEAKMIQEKLDFLPIDIAN</sequence>
<reference evidence="1 2" key="1">
    <citation type="submission" date="2017-06" db="EMBL/GenBank/DDBJ databases">
        <title>Draft genome of Bartonella tribocorum strain L103, isolated from a rodent in Laos.</title>
        <authorList>
            <person name="Hadjadj L."/>
            <person name="Jiyipong T."/>
            <person name="Morand S."/>
            <person name="Diene S.M."/>
            <person name="Rolain J.-M."/>
        </authorList>
    </citation>
    <scope>NUCLEOTIDE SEQUENCE [LARGE SCALE GENOMIC DNA]</scope>
    <source>
        <strain evidence="1 2">L103</strain>
    </source>
</reference>
<name>A0A2N9Y8V8_9HYPH</name>